<proteinExistence type="predicted"/>
<accession>A0A6J5XE80</accession>
<evidence type="ECO:0000313" key="5">
    <source>
        <dbReference type="Proteomes" id="UP000507245"/>
    </source>
</evidence>
<evidence type="ECO:0000313" key="3">
    <source>
        <dbReference type="EMBL" id="CAB4309198.1"/>
    </source>
</evidence>
<feature type="coiled-coil region" evidence="1">
    <location>
        <begin position="94"/>
        <end position="121"/>
    </location>
</feature>
<evidence type="ECO:0000256" key="1">
    <source>
        <dbReference type="SAM" id="Coils"/>
    </source>
</evidence>
<dbReference type="Proteomes" id="UP000507222">
    <property type="component" value="Unassembled WGS sequence"/>
</dbReference>
<gene>
    <name evidence="2" type="ORF">CURHAP_LOCUS30317</name>
    <name evidence="3" type="ORF">ORAREDHAP_LOCUS30149</name>
</gene>
<keyword evidence="5" id="KW-1185">Reference proteome</keyword>
<dbReference type="OrthoDB" id="10568307at2759"/>
<dbReference type="EMBL" id="CAEKDK010000004">
    <property type="protein sequence ID" value="CAB4278709.1"/>
    <property type="molecule type" value="Genomic_DNA"/>
</dbReference>
<dbReference type="EMBL" id="CAEKKB010000004">
    <property type="protein sequence ID" value="CAB4309198.1"/>
    <property type="molecule type" value="Genomic_DNA"/>
</dbReference>
<dbReference type="AlphaFoldDB" id="A0A6J5XE80"/>
<reference evidence="5" key="1">
    <citation type="journal article" date="2020" name="Genome Biol.">
        <title>Gamete binning: chromosome-level and haplotype-resolved genome assembly enabled by high-throughput single-cell sequencing of gamete genomes.</title>
        <authorList>
            <person name="Campoy J.A."/>
            <person name="Sun H."/>
            <person name="Goel M."/>
            <person name="Jiao W.-B."/>
            <person name="Folz-Donahue K."/>
            <person name="Wang N."/>
            <person name="Rubio M."/>
            <person name="Liu C."/>
            <person name="Kukat C."/>
            <person name="Ruiz D."/>
            <person name="Huettel B."/>
            <person name="Schneeberger K."/>
        </authorList>
    </citation>
    <scope>NUCLEOTIDE SEQUENCE [LARGE SCALE GENOMIC DNA]</scope>
    <source>
        <strain evidence="5">cv. Rojo Pasion</strain>
    </source>
</reference>
<sequence length="137" mass="15846">MEKDRSVDTMKVKLDSKKQKTSIRDIKQEGFKGKSTCGRMDMALQATLEELEKKNDESDLLIAKRRLVVDLEKEKVGDAKFELNCIANKHAKDVEVIQEQVTKLIDKVAQLRSTNEKVIEEFKYSEEFKAFRSAYLD</sequence>
<dbReference type="Proteomes" id="UP000507245">
    <property type="component" value="Unassembled WGS sequence"/>
</dbReference>
<keyword evidence="1" id="KW-0175">Coiled coil</keyword>
<organism evidence="3 5">
    <name type="scientific">Prunus armeniaca</name>
    <name type="common">Apricot</name>
    <name type="synonym">Armeniaca vulgaris</name>
    <dbReference type="NCBI Taxonomy" id="36596"/>
    <lineage>
        <taxon>Eukaryota</taxon>
        <taxon>Viridiplantae</taxon>
        <taxon>Streptophyta</taxon>
        <taxon>Embryophyta</taxon>
        <taxon>Tracheophyta</taxon>
        <taxon>Spermatophyta</taxon>
        <taxon>Magnoliopsida</taxon>
        <taxon>eudicotyledons</taxon>
        <taxon>Gunneridae</taxon>
        <taxon>Pentapetalae</taxon>
        <taxon>rosids</taxon>
        <taxon>fabids</taxon>
        <taxon>Rosales</taxon>
        <taxon>Rosaceae</taxon>
        <taxon>Amygdaloideae</taxon>
        <taxon>Amygdaleae</taxon>
        <taxon>Prunus</taxon>
    </lineage>
</organism>
<protein>
    <submittedName>
        <fullName evidence="3">Uncharacterized protein</fullName>
    </submittedName>
</protein>
<evidence type="ECO:0000313" key="4">
    <source>
        <dbReference type="Proteomes" id="UP000507222"/>
    </source>
</evidence>
<name>A0A6J5XE80_PRUAR</name>
<reference evidence="3 4" key="2">
    <citation type="submission" date="2020-05" db="EMBL/GenBank/DDBJ databases">
        <authorList>
            <person name="Campoy J."/>
            <person name="Schneeberger K."/>
            <person name="Spophaly S."/>
        </authorList>
    </citation>
    <scope>NUCLEOTIDE SEQUENCE [LARGE SCALE GENOMIC DNA]</scope>
    <source>
        <strain evidence="3">PruArmRojPasFocal</strain>
    </source>
</reference>
<evidence type="ECO:0000313" key="2">
    <source>
        <dbReference type="EMBL" id="CAB4278709.1"/>
    </source>
</evidence>